<protein>
    <submittedName>
        <fullName evidence="1">MerR family transcriptional regulator</fullName>
    </submittedName>
</protein>
<comment type="caution">
    <text evidence="1">The sequence shown here is derived from an EMBL/GenBank/DDBJ whole genome shotgun (WGS) entry which is preliminary data.</text>
</comment>
<proteinExistence type="predicted"/>
<dbReference type="Proteomes" id="UP000276634">
    <property type="component" value="Unassembled WGS sequence"/>
</dbReference>
<dbReference type="RefSeq" id="WP_123399853.1">
    <property type="nucleotide sequence ID" value="NZ_RJVI01000001.1"/>
</dbReference>
<accession>A0A3N1Y6W6</accession>
<name>A0A3N1Y6W6_9GAMM</name>
<dbReference type="Gene3D" id="1.10.1660.10">
    <property type="match status" value="1"/>
</dbReference>
<sequence>MSETEVLEGRLLDEACELTLAELARACAVPAEAVVELVEEGILAPRGRSVAEWRFPGPSLARARTVLRLRADLGLDLAGAALVMELLDELRRLRRRVRRLERELGW</sequence>
<gene>
    <name evidence="1" type="ORF">EDC57_0462</name>
</gene>
<evidence type="ECO:0000313" key="2">
    <source>
        <dbReference type="Proteomes" id="UP000276634"/>
    </source>
</evidence>
<dbReference type="EMBL" id="RJVI01000001">
    <property type="protein sequence ID" value="ROR34564.1"/>
    <property type="molecule type" value="Genomic_DNA"/>
</dbReference>
<dbReference type="Pfam" id="PF13591">
    <property type="entry name" value="MerR_2"/>
    <property type="match status" value="1"/>
</dbReference>
<evidence type="ECO:0000313" key="1">
    <source>
        <dbReference type="EMBL" id="ROR34564.1"/>
    </source>
</evidence>
<dbReference type="AlphaFoldDB" id="A0A3N1Y6W6"/>
<keyword evidence="2" id="KW-1185">Reference proteome</keyword>
<organism evidence="1 2">
    <name type="scientific">Inmirania thermothiophila</name>
    <dbReference type="NCBI Taxonomy" id="1750597"/>
    <lineage>
        <taxon>Bacteria</taxon>
        <taxon>Pseudomonadati</taxon>
        <taxon>Pseudomonadota</taxon>
        <taxon>Gammaproteobacteria</taxon>
        <taxon>Chromatiales</taxon>
        <taxon>Ectothiorhodospiraceae</taxon>
        <taxon>Inmirania</taxon>
    </lineage>
</organism>
<reference evidence="1 2" key="1">
    <citation type="submission" date="2018-11" db="EMBL/GenBank/DDBJ databases">
        <title>Genomic Encyclopedia of Type Strains, Phase IV (KMG-IV): sequencing the most valuable type-strain genomes for metagenomic binning, comparative biology and taxonomic classification.</title>
        <authorList>
            <person name="Goeker M."/>
        </authorList>
    </citation>
    <scope>NUCLEOTIDE SEQUENCE [LARGE SCALE GENOMIC DNA]</scope>
    <source>
        <strain evidence="1 2">DSM 100275</strain>
    </source>
</reference>